<dbReference type="Gene3D" id="3.40.630.30">
    <property type="match status" value="1"/>
</dbReference>
<evidence type="ECO:0000313" key="4">
    <source>
        <dbReference type="Proteomes" id="UP000247634"/>
    </source>
</evidence>
<dbReference type="OrthoDB" id="3814600at2"/>
<evidence type="ECO:0000256" key="1">
    <source>
        <dbReference type="SAM" id="MobiDB-lite"/>
    </source>
</evidence>
<dbReference type="Proteomes" id="UP000247634">
    <property type="component" value="Chromosome"/>
</dbReference>
<dbReference type="SUPFAM" id="SSF55729">
    <property type="entry name" value="Acyl-CoA N-acyltransferases (Nat)"/>
    <property type="match status" value="1"/>
</dbReference>
<dbReference type="RefSeq" id="WP_110625976.1">
    <property type="nucleotide sequence ID" value="NZ_CP029788.1"/>
</dbReference>
<protein>
    <submittedName>
        <fullName evidence="3">GNAT family N-acetyltransferase</fullName>
    </submittedName>
</protein>
<proteinExistence type="predicted"/>
<feature type="domain" description="N-acetyltransferase" evidence="2">
    <location>
        <begin position="114"/>
        <end position="256"/>
    </location>
</feature>
<dbReference type="PROSITE" id="PS51186">
    <property type="entry name" value="GNAT"/>
    <property type="match status" value="1"/>
</dbReference>
<keyword evidence="3" id="KW-0808">Transferase</keyword>
<feature type="compositionally biased region" description="Pro residues" evidence="1">
    <location>
        <begin position="251"/>
        <end position="262"/>
    </location>
</feature>
<dbReference type="KEGG" id="sact:DMT42_00965"/>
<dbReference type="CDD" id="cd04301">
    <property type="entry name" value="NAT_SF"/>
    <property type="match status" value="1"/>
</dbReference>
<feature type="region of interest" description="Disordered" evidence="1">
    <location>
        <begin position="246"/>
        <end position="268"/>
    </location>
</feature>
<organism evidence="3 4">
    <name type="scientific">Streptomyces actuosus</name>
    <dbReference type="NCBI Taxonomy" id="1885"/>
    <lineage>
        <taxon>Bacteria</taxon>
        <taxon>Bacillati</taxon>
        <taxon>Actinomycetota</taxon>
        <taxon>Actinomycetes</taxon>
        <taxon>Kitasatosporales</taxon>
        <taxon>Streptomycetaceae</taxon>
        <taxon>Streptomyces</taxon>
    </lineage>
</organism>
<gene>
    <name evidence="3" type="ORF">DMT42_00965</name>
</gene>
<name>A0A2U9NUT5_STRAS</name>
<dbReference type="InterPro" id="IPR016181">
    <property type="entry name" value="Acyl_CoA_acyltransferase"/>
</dbReference>
<evidence type="ECO:0000259" key="2">
    <source>
        <dbReference type="PROSITE" id="PS51186"/>
    </source>
</evidence>
<keyword evidence="4" id="KW-1185">Reference proteome</keyword>
<dbReference type="Pfam" id="PF00583">
    <property type="entry name" value="Acetyltransf_1"/>
    <property type="match status" value="1"/>
</dbReference>
<evidence type="ECO:0000313" key="3">
    <source>
        <dbReference type="EMBL" id="AWT41040.1"/>
    </source>
</evidence>
<dbReference type="EMBL" id="CP029788">
    <property type="protein sequence ID" value="AWT41040.1"/>
    <property type="molecule type" value="Genomic_DNA"/>
</dbReference>
<sequence length="268" mass="27948">MDIQVQSFAVAHLRRRPVVVETGGFVAGFIPGTDNPYLNYATPLPGAEPTERDVAALIRVFRERGLLPRLEFAPQAAPAVEAVLRSAGFADEAVHAYLVCTPRTLTLPRSSDRIRVRTPQTDEEFAALDAALAEAFGGVFPPSAEGAARLRRTQESGGAVRFVPDPEGGVAGGASCSPAAEGTAELSGVGTRPACRGRGIAAAVTAALTEAMFSQGAGSVWLEYSGEGSRRVYERVGYRPHGTRLYVSLPPTAPAPPAPPTGPARSGG</sequence>
<accession>A0A2U9NUT5</accession>
<reference evidence="3 4" key="1">
    <citation type="submission" date="2018-06" db="EMBL/GenBank/DDBJ databases">
        <title>The complete genome sequence of a nosiheptide producer Streptomyces actuosus ATCC 25421: deducing the ability of producing a new class III lantibiotics.</title>
        <authorList>
            <person name="Liu W."/>
            <person name="Sun F."/>
            <person name="Hu Y."/>
        </authorList>
    </citation>
    <scope>NUCLEOTIDE SEQUENCE [LARGE SCALE GENOMIC DNA]</scope>
    <source>
        <strain evidence="3 4">ATCC 25421</strain>
    </source>
</reference>
<dbReference type="InterPro" id="IPR000182">
    <property type="entry name" value="GNAT_dom"/>
</dbReference>
<dbReference type="AlphaFoldDB" id="A0A2U9NUT5"/>
<dbReference type="GO" id="GO:0016747">
    <property type="term" value="F:acyltransferase activity, transferring groups other than amino-acyl groups"/>
    <property type="evidence" value="ECO:0007669"/>
    <property type="project" value="InterPro"/>
</dbReference>